<dbReference type="AlphaFoldDB" id="A0A8T2IKC2"/>
<keyword evidence="4" id="KW-0175">Coiled coil</keyword>
<feature type="compositionally biased region" description="Basic and acidic residues" evidence="5">
    <location>
        <begin position="525"/>
        <end position="534"/>
    </location>
</feature>
<dbReference type="Pfam" id="PF07894">
    <property type="entry name" value="SACK1"/>
    <property type="match status" value="1"/>
</dbReference>
<comment type="caution">
    <text evidence="7">The sequence shown here is derived from an EMBL/GenBank/DDBJ whole genome shotgun (WGS) entry which is preliminary data.</text>
</comment>
<feature type="compositionally biased region" description="Acidic residues" evidence="5">
    <location>
        <begin position="548"/>
        <end position="562"/>
    </location>
</feature>
<feature type="compositionally biased region" description="Polar residues" evidence="5">
    <location>
        <begin position="423"/>
        <end position="433"/>
    </location>
</feature>
<name>A0A8T2IKC2_9PIPI</name>
<feature type="compositionally biased region" description="Basic and acidic residues" evidence="5">
    <location>
        <begin position="434"/>
        <end position="447"/>
    </location>
</feature>
<feature type="region of interest" description="Disordered" evidence="5">
    <location>
        <begin position="500"/>
        <end position="585"/>
    </location>
</feature>
<sequence>MQVIAIVMDHFTDVDIFKDLLDAAFKRKVSVYIILNESDVKYFLQMCEKAQMHRGHLKNLRIRSIGGTEFYTRFSSKFKGSLGQKFMFVDGDKAVCGSYSFTWSAARIDRNLISVLTGQVVESFDRQFQDLYLFSKGVSLKNIPMDNEPEPEPLPQITCMPTGPSESIAKKMINPKYALVKTKSASDTAAELKQEKNSSNCNNMVNKAKAKAAEQLQEESHKHPALQNMERANMFEYLPTWVEPDPEPGSDILGYINIIDPSIKNPQPSQMNRIKICDTSQATTQYLLQNKEQETTQVPNEEGSVNHQERTISNPEQIDRVTTRDKESSSQSPGNQGSKEVNEKLKENTLGQNKDTSSLTASPSEDSLQSPKDKQFTPCQSNASKLSQTKQNQSIPSQRKASTSSQSSQDDQSTLRQGDKSVSWENSPEIESNGNKEEHSVSMKDEQSLEASSSCEGIVKDSVKETTDKLEDTHGKGSQEKLEGFASLISSKHLIPYDKGQMIEPPVPKPRTLPVSDFINMKNAENAKTEDASKEQSSVPSVNGLDVEGTEDTDNEEYEDAPDGLCNEYSSSGSSSLPPSSNSSLSEECFRATALQRRNSDHITNGDCFPMQRKLSEGRISRGSFLSPLHTPLAMMETRQMENEKRRNSTLEEELKRALTNSRQSQGKDTIYSLEQGKPAYRFGTSGTSPGYDRLQIHRQAKNPLRGRGRKEMPGGLQGFGQATRKPEGVGGRHSIWSSKDYPSVLPSNPAPPENPTTPFGIPFSKLSQAKHLKNKLGAANADSRRRGHGPFGHKEN</sequence>
<evidence type="ECO:0000256" key="5">
    <source>
        <dbReference type="SAM" id="MobiDB-lite"/>
    </source>
</evidence>
<feature type="region of interest" description="Disordered" evidence="5">
    <location>
        <begin position="706"/>
        <end position="797"/>
    </location>
</feature>
<dbReference type="Proteomes" id="UP000812440">
    <property type="component" value="Chromosome 9"/>
</dbReference>
<feature type="compositionally biased region" description="Polar residues" evidence="5">
    <location>
        <begin position="377"/>
        <end position="401"/>
    </location>
</feature>
<evidence type="ECO:0000313" key="7">
    <source>
        <dbReference type="EMBL" id="KAG8433269.1"/>
    </source>
</evidence>
<reference evidence="7" key="1">
    <citation type="thesis" date="2020" institute="ProQuest LLC" country="789 East Eisenhower Parkway, Ann Arbor, MI, USA">
        <title>Comparative Genomics and Chromosome Evolution.</title>
        <authorList>
            <person name="Mudd A.B."/>
        </authorList>
    </citation>
    <scope>NUCLEOTIDE SEQUENCE</scope>
    <source>
        <strain evidence="7">Female2</strain>
        <tissue evidence="7">Blood</tissue>
    </source>
</reference>
<feature type="compositionally biased region" description="Low complexity" evidence="5">
    <location>
        <begin position="570"/>
        <end position="585"/>
    </location>
</feature>
<feature type="compositionally biased region" description="Polar residues" evidence="5">
    <location>
        <begin position="349"/>
        <end position="370"/>
    </location>
</feature>
<dbReference type="PANTHER" id="PTHR16181">
    <property type="entry name" value="PROTEIN FAM83A-RELATED"/>
    <property type="match status" value="1"/>
</dbReference>
<feature type="compositionally biased region" description="Basic and acidic residues" evidence="5">
    <location>
        <begin position="317"/>
        <end position="328"/>
    </location>
</feature>
<feature type="compositionally biased region" description="Polar residues" evidence="5">
    <location>
        <begin position="293"/>
        <end position="316"/>
    </location>
</feature>
<dbReference type="Gene3D" id="3.30.870.10">
    <property type="entry name" value="Endonuclease Chain A"/>
    <property type="match status" value="1"/>
</dbReference>
<feature type="compositionally biased region" description="Basic and acidic residues" evidence="5">
    <location>
        <begin position="458"/>
        <end position="482"/>
    </location>
</feature>
<dbReference type="OrthoDB" id="6103632at2759"/>
<dbReference type="GO" id="GO:0005737">
    <property type="term" value="C:cytoplasm"/>
    <property type="evidence" value="ECO:0007669"/>
    <property type="project" value="UniProtKB-SubCell"/>
</dbReference>
<feature type="domain" description="Scaffolding anchor of CK1" evidence="6">
    <location>
        <begin position="2"/>
        <end position="136"/>
    </location>
</feature>
<proteinExistence type="inferred from homology"/>
<evidence type="ECO:0000259" key="6">
    <source>
        <dbReference type="Pfam" id="PF07894"/>
    </source>
</evidence>
<evidence type="ECO:0000256" key="3">
    <source>
        <dbReference type="ARBA" id="ARBA00022490"/>
    </source>
</evidence>
<evidence type="ECO:0000256" key="2">
    <source>
        <dbReference type="ARBA" id="ARBA00006937"/>
    </source>
</evidence>
<feature type="compositionally biased region" description="Polar residues" evidence="5">
    <location>
        <begin position="329"/>
        <end position="339"/>
    </location>
</feature>
<keyword evidence="8" id="KW-1185">Reference proteome</keyword>
<dbReference type="InterPro" id="IPR012461">
    <property type="entry name" value="SACK1"/>
</dbReference>
<gene>
    <name evidence="7" type="ORF">GDO86_017525</name>
</gene>
<dbReference type="PANTHER" id="PTHR16181:SF29">
    <property type="entry name" value="PROTEIN FAM83A-RELATED"/>
    <property type="match status" value="1"/>
</dbReference>
<dbReference type="SUPFAM" id="SSF56024">
    <property type="entry name" value="Phospholipase D/nuclease"/>
    <property type="match status" value="1"/>
</dbReference>
<organism evidence="7 8">
    <name type="scientific">Hymenochirus boettgeri</name>
    <name type="common">Congo dwarf clawed frog</name>
    <dbReference type="NCBI Taxonomy" id="247094"/>
    <lineage>
        <taxon>Eukaryota</taxon>
        <taxon>Metazoa</taxon>
        <taxon>Chordata</taxon>
        <taxon>Craniata</taxon>
        <taxon>Vertebrata</taxon>
        <taxon>Euteleostomi</taxon>
        <taxon>Amphibia</taxon>
        <taxon>Batrachia</taxon>
        <taxon>Anura</taxon>
        <taxon>Pipoidea</taxon>
        <taxon>Pipidae</taxon>
        <taxon>Pipinae</taxon>
        <taxon>Hymenochirus</taxon>
    </lineage>
</organism>
<keyword evidence="3" id="KW-0963">Cytoplasm</keyword>
<dbReference type="GO" id="GO:0007165">
    <property type="term" value="P:signal transduction"/>
    <property type="evidence" value="ECO:0007669"/>
    <property type="project" value="TreeGrafter"/>
</dbReference>
<feature type="region of interest" description="Disordered" evidence="5">
    <location>
        <begin position="293"/>
        <end position="482"/>
    </location>
</feature>
<protein>
    <recommendedName>
        <fullName evidence="6">Scaffolding anchor of CK1 domain-containing protein</fullName>
    </recommendedName>
</protein>
<evidence type="ECO:0000313" key="8">
    <source>
        <dbReference type="Proteomes" id="UP000812440"/>
    </source>
</evidence>
<feature type="coiled-coil region" evidence="4">
    <location>
        <begin position="634"/>
        <end position="661"/>
    </location>
</feature>
<dbReference type="EMBL" id="JAACNH010000009">
    <property type="protein sequence ID" value="KAG8433269.1"/>
    <property type="molecule type" value="Genomic_DNA"/>
</dbReference>
<evidence type="ECO:0000256" key="1">
    <source>
        <dbReference type="ARBA" id="ARBA00004496"/>
    </source>
</evidence>
<dbReference type="GO" id="GO:0019901">
    <property type="term" value="F:protein kinase binding"/>
    <property type="evidence" value="ECO:0007669"/>
    <property type="project" value="TreeGrafter"/>
</dbReference>
<accession>A0A8T2IKC2</accession>
<evidence type="ECO:0000256" key="4">
    <source>
        <dbReference type="SAM" id="Coils"/>
    </source>
</evidence>
<feature type="compositionally biased region" description="Low complexity" evidence="5">
    <location>
        <begin position="402"/>
        <end position="414"/>
    </location>
</feature>
<dbReference type="InterPro" id="IPR050944">
    <property type="entry name" value="FAM83"/>
</dbReference>
<comment type="subcellular location">
    <subcellularLocation>
        <location evidence="1">Cytoplasm</location>
    </subcellularLocation>
</comment>
<comment type="similarity">
    <text evidence="2">Belongs to the FAM83 family.</text>
</comment>